<evidence type="ECO:0000313" key="9">
    <source>
        <dbReference type="Proteomes" id="UP000504606"/>
    </source>
</evidence>
<organism evidence="9 10">
    <name type="scientific">Frankliniella occidentalis</name>
    <name type="common">Western flower thrips</name>
    <name type="synonym">Euthrips occidentalis</name>
    <dbReference type="NCBI Taxonomy" id="133901"/>
    <lineage>
        <taxon>Eukaryota</taxon>
        <taxon>Metazoa</taxon>
        <taxon>Ecdysozoa</taxon>
        <taxon>Arthropoda</taxon>
        <taxon>Hexapoda</taxon>
        <taxon>Insecta</taxon>
        <taxon>Pterygota</taxon>
        <taxon>Neoptera</taxon>
        <taxon>Paraneoptera</taxon>
        <taxon>Thysanoptera</taxon>
        <taxon>Terebrantia</taxon>
        <taxon>Thripoidea</taxon>
        <taxon>Thripidae</taxon>
        <taxon>Frankliniella</taxon>
    </lineage>
</organism>
<gene>
    <name evidence="10" type="primary">LOC113208581</name>
</gene>
<evidence type="ECO:0000259" key="8">
    <source>
        <dbReference type="PROSITE" id="PS50262"/>
    </source>
</evidence>
<feature type="transmembrane region" description="Helical" evidence="7">
    <location>
        <begin position="55"/>
        <end position="73"/>
    </location>
</feature>
<dbReference type="PRINTS" id="PR00237">
    <property type="entry name" value="GPCRRHODOPSN"/>
</dbReference>
<keyword evidence="5 7" id="KW-1133">Transmembrane helix</keyword>
<evidence type="ECO:0000256" key="4">
    <source>
        <dbReference type="ARBA" id="ARBA00022692"/>
    </source>
</evidence>
<evidence type="ECO:0000256" key="6">
    <source>
        <dbReference type="ARBA" id="ARBA00023136"/>
    </source>
</evidence>
<reference evidence="10" key="1">
    <citation type="submission" date="2025-08" db="UniProtKB">
        <authorList>
            <consortium name="RefSeq"/>
        </authorList>
    </citation>
    <scope>IDENTIFICATION</scope>
    <source>
        <tissue evidence="10">Whole organism</tissue>
    </source>
</reference>
<feature type="transmembrane region" description="Helical" evidence="7">
    <location>
        <begin position="204"/>
        <end position="225"/>
    </location>
</feature>
<evidence type="ECO:0000256" key="3">
    <source>
        <dbReference type="ARBA" id="ARBA00022475"/>
    </source>
</evidence>
<dbReference type="PANTHER" id="PTHR22750">
    <property type="entry name" value="G-PROTEIN COUPLED RECEPTOR"/>
    <property type="match status" value="1"/>
</dbReference>
<keyword evidence="9" id="KW-1185">Reference proteome</keyword>
<evidence type="ECO:0000256" key="7">
    <source>
        <dbReference type="SAM" id="Phobius"/>
    </source>
</evidence>
<dbReference type="PROSITE" id="PS50262">
    <property type="entry name" value="G_PROTEIN_RECEP_F1_2"/>
    <property type="match status" value="1"/>
</dbReference>
<dbReference type="GO" id="GO:0005886">
    <property type="term" value="C:plasma membrane"/>
    <property type="evidence" value="ECO:0007669"/>
    <property type="project" value="UniProtKB-SubCell"/>
</dbReference>
<feature type="transmembrane region" description="Helical" evidence="7">
    <location>
        <begin position="85"/>
        <end position="108"/>
    </location>
</feature>
<proteinExistence type="inferred from homology"/>
<keyword evidence="4 7" id="KW-0812">Transmembrane</keyword>
<dbReference type="Gene3D" id="1.20.1070.10">
    <property type="entry name" value="Rhodopsin 7-helix transmembrane proteins"/>
    <property type="match status" value="1"/>
</dbReference>
<evidence type="ECO:0000256" key="2">
    <source>
        <dbReference type="ARBA" id="ARBA00010663"/>
    </source>
</evidence>
<feature type="transmembrane region" description="Helical" evidence="7">
    <location>
        <begin position="120"/>
        <end position="142"/>
    </location>
</feature>
<keyword evidence="10" id="KW-0675">Receptor</keyword>
<dbReference type="InterPro" id="IPR000276">
    <property type="entry name" value="GPCR_Rhodpsn"/>
</dbReference>
<dbReference type="InterPro" id="IPR017452">
    <property type="entry name" value="GPCR_Rhodpsn_7TM"/>
</dbReference>
<feature type="transmembrane region" description="Helical" evidence="7">
    <location>
        <begin position="162"/>
        <end position="184"/>
    </location>
</feature>
<dbReference type="SUPFAM" id="SSF81321">
    <property type="entry name" value="Family A G protein-coupled receptor-like"/>
    <property type="match status" value="1"/>
</dbReference>
<dbReference type="Pfam" id="PF00001">
    <property type="entry name" value="7tm_1"/>
    <property type="match status" value="1"/>
</dbReference>
<evidence type="ECO:0000313" key="10">
    <source>
        <dbReference type="RefSeq" id="XP_052126765.1"/>
    </source>
</evidence>
<name>A0A9C6U3F3_FRAOC</name>
<dbReference type="Proteomes" id="UP000504606">
    <property type="component" value="Unplaced"/>
</dbReference>
<dbReference type="CDD" id="cd00637">
    <property type="entry name" value="7tm_classA_rhodopsin-like"/>
    <property type="match status" value="1"/>
</dbReference>
<protein>
    <submittedName>
        <fullName evidence="10">Octopamine receptor 1 isoform X1</fullName>
    </submittedName>
</protein>
<dbReference type="OrthoDB" id="10042731at2759"/>
<feature type="transmembrane region" description="Helical" evidence="7">
    <location>
        <begin position="251"/>
        <end position="275"/>
    </location>
</feature>
<dbReference type="GeneID" id="113208581"/>
<accession>A0A9C6U3F3</accession>
<keyword evidence="6 7" id="KW-0472">Membrane</keyword>
<dbReference type="AlphaFoldDB" id="A0A9C6U3F3"/>
<dbReference type="RefSeq" id="XP_052126765.1">
    <property type="nucleotide sequence ID" value="XM_052270805.1"/>
</dbReference>
<sequence length="346" mass="39349">MLFFSGNGQMDKTFSTMLYKTNEEITGYAWNVSDEHMINVNQSKHHTVWITVESLLLLCILCGNTLTICAVVLSRRLARATSSQFVLNLAVSDLLVGLFLPYHMSFYWDNNQGASEIACLLKFTCMVFAFCNSLFSLICISVDRYIYIMYPLHYSTRVTKRLAWTVIGSGWIYSMIIATTPLYWNNWPAPSCELHEVLPVPFTMLVLTPNFALIWIIMFMVYWRIWREAASVRRRWGNYQGKPPDGKSIQVVLLVLGSFSICWMPFFTVLILQAFGCLRQSFSSTLYKSALALAMTNSWMNPLIYAWKNSEFLSAFSQLLHCKIPTTDPTGCGSIGQIALEGGPSH</sequence>
<evidence type="ECO:0000256" key="5">
    <source>
        <dbReference type="ARBA" id="ARBA00022989"/>
    </source>
</evidence>
<comment type="subcellular location">
    <subcellularLocation>
        <location evidence="1">Cell membrane</location>
        <topology evidence="1">Multi-pass membrane protein</topology>
    </subcellularLocation>
</comment>
<evidence type="ECO:0000256" key="1">
    <source>
        <dbReference type="ARBA" id="ARBA00004651"/>
    </source>
</evidence>
<comment type="similarity">
    <text evidence="2">Belongs to the G-protein coupled receptor 1 family.</text>
</comment>
<dbReference type="GO" id="GO:0004930">
    <property type="term" value="F:G protein-coupled receptor activity"/>
    <property type="evidence" value="ECO:0007669"/>
    <property type="project" value="InterPro"/>
</dbReference>
<keyword evidence="3" id="KW-1003">Cell membrane</keyword>
<feature type="domain" description="G-protein coupled receptors family 1 profile" evidence="8">
    <location>
        <begin position="63"/>
        <end position="305"/>
    </location>
</feature>